<comment type="caution">
    <text evidence="9">The sequence shown here is derived from an EMBL/GenBank/DDBJ whole genome shotgun (WGS) entry which is preliminary data.</text>
</comment>
<feature type="domain" description="C2H2-type" evidence="8">
    <location>
        <begin position="47"/>
        <end position="74"/>
    </location>
</feature>
<reference evidence="9" key="1">
    <citation type="journal article" date="2023" name="Mol. Biol. Evol.">
        <title>Third-Generation Sequencing Reveals the Adaptive Role of the Epigenome in Three Deep-Sea Polychaetes.</title>
        <authorList>
            <person name="Perez M."/>
            <person name="Aroh O."/>
            <person name="Sun Y."/>
            <person name="Lan Y."/>
            <person name="Juniper S.K."/>
            <person name="Young C.R."/>
            <person name="Angers B."/>
            <person name="Qian P.Y."/>
        </authorList>
    </citation>
    <scope>NUCLEOTIDE SEQUENCE</scope>
    <source>
        <strain evidence="9">P08H-3</strain>
    </source>
</reference>
<dbReference type="EMBL" id="JAODUP010000736">
    <property type="protein sequence ID" value="KAK2144721.1"/>
    <property type="molecule type" value="Genomic_DNA"/>
</dbReference>
<feature type="domain" description="C2H2-type" evidence="8">
    <location>
        <begin position="1247"/>
        <end position="1276"/>
    </location>
</feature>
<dbReference type="PROSITE" id="PS50157">
    <property type="entry name" value="ZINC_FINGER_C2H2_2"/>
    <property type="match status" value="7"/>
</dbReference>
<evidence type="ECO:0000256" key="1">
    <source>
        <dbReference type="ARBA" id="ARBA00022723"/>
    </source>
</evidence>
<feature type="region of interest" description="Disordered" evidence="7">
    <location>
        <begin position="312"/>
        <end position="342"/>
    </location>
</feature>
<dbReference type="SUPFAM" id="SSF57667">
    <property type="entry name" value="beta-beta-alpha zinc fingers"/>
    <property type="match status" value="5"/>
</dbReference>
<feature type="compositionally biased region" description="Low complexity" evidence="7">
    <location>
        <begin position="110"/>
        <end position="124"/>
    </location>
</feature>
<dbReference type="Gene3D" id="3.30.160.60">
    <property type="entry name" value="Classic Zinc Finger"/>
    <property type="match status" value="8"/>
</dbReference>
<organism evidence="9 10">
    <name type="scientific">Paralvinella palmiformis</name>
    <dbReference type="NCBI Taxonomy" id="53620"/>
    <lineage>
        <taxon>Eukaryota</taxon>
        <taxon>Metazoa</taxon>
        <taxon>Spiralia</taxon>
        <taxon>Lophotrochozoa</taxon>
        <taxon>Annelida</taxon>
        <taxon>Polychaeta</taxon>
        <taxon>Sedentaria</taxon>
        <taxon>Canalipalpata</taxon>
        <taxon>Terebellida</taxon>
        <taxon>Terebelliformia</taxon>
        <taxon>Alvinellidae</taxon>
        <taxon>Paralvinella</taxon>
    </lineage>
</organism>
<keyword evidence="10" id="KW-1185">Reference proteome</keyword>
<feature type="domain" description="C2H2-type" evidence="8">
    <location>
        <begin position="1155"/>
        <end position="1182"/>
    </location>
</feature>
<keyword evidence="1" id="KW-0479">Metal-binding</keyword>
<keyword evidence="4" id="KW-0862">Zinc</keyword>
<dbReference type="GO" id="GO:0000981">
    <property type="term" value="F:DNA-binding transcription factor activity, RNA polymerase II-specific"/>
    <property type="evidence" value="ECO:0007669"/>
    <property type="project" value="TreeGrafter"/>
</dbReference>
<feature type="compositionally biased region" description="Low complexity" evidence="7">
    <location>
        <begin position="312"/>
        <end position="327"/>
    </location>
</feature>
<sequence length="1319" mass="144967">MRLTDPVRGPMDFESCRFDFRIDSKNGLTPSKRKKTERKSANNFTLFKCKVCGCLFDSRPALLEHKISHNKFKCVFCESRFSRQTWMMDHVALVHGMAEASDERADGKGRSPPAAVVPRAPSAANSAEDEAGTNSMPSESDSECSSQSPRRLAKTTDLSSPARSPTTLCALPSSTGLPPQPLPSLLPPPQQPPPPPPLLPPPPPKAPQELDASPRSPNLLPLPTDVLPTSPQPAAVACSGLYSGLPNPQHFTQLPPPPLLPPMPSASGSTTSAPHLHPPAASTTDTTVPCFYINVPILISSGSTANSAAAAALPSSSSSPLATVTSVNSGDGPTPTSATPVARLLPVNPFPRKDIPPKPIDPIPPSPLLCFRYPETRIGAARVMDTSRPGDIAAVFDGQMAPTELGLLANSKPIEVPDVVEEADQMEALDFSLKSGCVRVRDEAGPGKPVFSLGIKDPAETLGRGALDGDGAVDLSFRPTSSETNDGRVNDDKAVMQQEYPDQVKADMEVERDDSRQLEAAHPLGTTAKSGTKRRSSFLDKMVQKLWQSKISRYEEPADGVDLTTTDSRVKTEDPEETLDESNSSLGRVYVLNQLPEQIDTYAPGYSFAGSLVNQGIKRETEAKESNCVPMETISDGILQSTAASIAGSVLAQVPQRRNDDRGFCAIKFHTCRVCKQLFYSAEEMWEHAVTHEDFHKYKCNQCAYVTACHRELVNHKLVNHGLDMQKHGRHICTYTGCMRSYSDWRHLKDHEKVHELQSSAKACPPKGLSEALIGSPTKDGRLMCDFAGCYKTFKEWRHLKVHQTLHTGEKPLSCQLCSYACRHRSSMNWHMKSKHGLDKMKTQGNRTVYVDSNRRVVCGWSDEANREVNYLKESPNEQRGCISNTSSCIHKVPKQDKDGIPDYSSLVEDVPFNSSSSSPLGGASVTPVEGSSGTSIGSSRPPSCAPSENPSERSLMDDPQMLMLKMQTKPSEFPLNMSVQIEDLSPKEQMVGMDGKISSKTPDESEKLPDRLTIDVLQEVEYGSANGTNSPGYAHSTVSSSVSSCETPSAVSSEGRTLVMTPVAMANLGQGSDHQASMMKFKLKYLVAPKFFPCKVCSENFDSATKMWEHRIREHKQMTQFYCDSCSFFTDNMSELQGHMLSTHGKEMGGLKDHVCFICGKGYATRTGLNQHLLRHSEEGPPHYECPYENCSSKVHSKCALKNHIRRVHLKVPAKYQCPEDGCQRRFDSSSALRSHQVLHTEHRPLVCNFNGCDKSFRESKHLKVHRMQHTDEKPIKCELCDYSCRQRNSMNWHMKSKHNCEKSVSADGRTVYVPLKS</sequence>
<proteinExistence type="predicted"/>
<gene>
    <name evidence="9" type="ORF">LSH36_736g01008</name>
</gene>
<feature type="region of interest" description="Disordered" evidence="7">
    <location>
        <begin position="512"/>
        <end position="535"/>
    </location>
</feature>
<dbReference type="PROSITE" id="PS00028">
    <property type="entry name" value="ZINC_FINGER_C2H2_1"/>
    <property type="match status" value="12"/>
</dbReference>
<feature type="compositionally biased region" description="Polar residues" evidence="7">
    <location>
        <begin position="156"/>
        <end position="176"/>
    </location>
</feature>
<feature type="compositionally biased region" description="Low complexity" evidence="7">
    <location>
        <begin position="135"/>
        <end position="149"/>
    </location>
</feature>
<evidence type="ECO:0000256" key="6">
    <source>
        <dbReference type="PROSITE-ProRule" id="PRU00042"/>
    </source>
</evidence>
<dbReference type="GO" id="GO:0008270">
    <property type="term" value="F:zinc ion binding"/>
    <property type="evidence" value="ECO:0007669"/>
    <property type="project" value="UniProtKB-KW"/>
</dbReference>
<evidence type="ECO:0000256" key="7">
    <source>
        <dbReference type="SAM" id="MobiDB-lite"/>
    </source>
</evidence>
<feature type="domain" description="C2H2-type" evidence="8">
    <location>
        <begin position="783"/>
        <end position="812"/>
    </location>
</feature>
<dbReference type="PANTHER" id="PTHR24388">
    <property type="entry name" value="ZINC FINGER PROTEIN"/>
    <property type="match status" value="1"/>
</dbReference>
<feature type="compositionally biased region" description="Pro residues" evidence="7">
    <location>
        <begin position="178"/>
        <end position="206"/>
    </location>
</feature>
<protein>
    <recommendedName>
        <fullName evidence="8">C2H2-type domain-containing protein</fullName>
    </recommendedName>
</protein>
<dbReference type="Proteomes" id="UP001208570">
    <property type="component" value="Unassembled WGS sequence"/>
</dbReference>
<feature type="domain" description="C2H2-type" evidence="8">
    <location>
        <begin position="731"/>
        <end position="760"/>
    </location>
</feature>
<dbReference type="SMART" id="SM00355">
    <property type="entry name" value="ZnF_C2H2"/>
    <property type="match status" value="14"/>
</dbReference>
<feature type="compositionally biased region" description="Pro residues" evidence="7">
    <location>
        <begin position="254"/>
        <end position="264"/>
    </location>
</feature>
<dbReference type="FunFam" id="3.30.160.60:FF:000125">
    <property type="entry name" value="Putative zinc finger protein 143"/>
    <property type="match status" value="1"/>
</dbReference>
<evidence type="ECO:0000313" key="10">
    <source>
        <dbReference type="Proteomes" id="UP001208570"/>
    </source>
</evidence>
<feature type="region of interest" description="Disordered" evidence="7">
    <location>
        <begin position="102"/>
        <end position="228"/>
    </location>
</feature>
<dbReference type="InterPro" id="IPR013087">
    <property type="entry name" value="Znf_C2H2_type"/>
</dbReference>
<feature type="region of interest" description="Disordered" evidence="7">
    <location>
        <begin position="248"/>
        <end position="281"/>
    </location>
</feature>
<dbReference type="Pfam" id="PF00096">
    <property type="entry name" value="zf-C2H2"/>
    <property type="match status" value="1"/>
</dbReference>
<dbReference type="GO" id="GO:0000978">
    <property type="term" value="F:RNA polymerase II cis-regulatory region sequence-specific DNA binding"/>
    <property type="evidence" value="ECO:0007669"/>
    <property type="project" value="TreeGrafter"/>
</dbReference>
<keyword evidence="3 6" id="KW-0863">Zinc-finger</keyword>
<evidence type="ECO:0000313" key="9">
    <source>
        <dbReference type="EMBL" id="KAK2144721.1"/>
    </source>
</evidence>
<evidence type="ECO:0000256" key="3">
    <source>
        <dbReference type="ARBA" id="ARBA00022771"/>
    </source>
</evidence>
<evidence type="ECO:0000256" key="4">
    <source>
        <dbReference type="ARBA" id="ARBA00022833"/>
    </source>
</evidence>
<feature type="compositionally biased region" description="Polar residues" evidence="7">
    <location>
        <begin position="930"/>
        <end position="950"/>
    </location>
</feature>
<dbReference type="InterPro" id="IPR036236">
    <property type="entry name" value="Znf_C2H2_sf"/>
</dbReference>
<feature type="domain" description="C2H2-type" evidence="8">
    <location>
        <begin position="1217"/>
        <end position="1246"/>
    </location>
</feature>
<keyword evidence="2" id="KW-0677">Repeat</keyword>
<dbReference type="InterPro" id="IPR050527">
    <property type="entry name" value="Snail/Krueppel_Znf"/>
</dbReference>
<evidence type="ECO:0000256" key="2">
    <source>
        <dbReference type="ARBA" id="ARBA00022737"/>
    </source>
</evidence>
<feature type="region of interest" description="Disordered" evidence="7">
    <location>
        <begin position="912"/>
        <end position="957"/>
    </location>
</feature>
<keyword evidence="5" id="KW-0539">Nucleus</keyword>
<feature type="domain" description="C2H2-type" evidence="8">
    <location>
        <begin position="1277"/>
        <end position="1305"/>
    </location>
</feature>
<feature type="compositionally biased region" description="Polar residues" evidence="7">
    <location>
        <begin position="328"/>
        <end position="339"/>
    </location>
</feature>
<evidence type="ECO:0000256" key="5">
    <source>
        <dbReference type="ARBA" id="ARBA00023242"/>
    </source>
</evidence>
<accession>A0AAD9J143</accession>
<dbReference type="PANTHER" id="PTHR24388:SF53">
    <property type="entry name" value="CHORION TRANSCRIPTION FACTOR CF2-RELATED"/>
    <property type="match status" value="1"/>
</dbReference>
<name>A0AAD9J143_9ANNE</name>
<evidence type="ECO:0000259" key="8">
    <source>
        <dbReference type="PROSITE" id="PS50157"/>
    </source>
</evidence>